<gene>
    <name evidence="1" type="ORF">AMORRO_LOCUS1981</name>
</gene>
<comment type="caution">
    <text evidence="1">The sequence shown here is derived from an EMBL/GenBank/DDBJ whole genome shotgun (WGS) entry which is preliminary data.</text>
</comment>
<reference evidence="1" key="1">
    <citation type="submission" date="2021-06" db="EMBL/GenBank/DDBJ databases">
        <authorList>
            <person name="Kallberg Y."/>
            <person name="Tangrot J."/>
            <person name="Rosling A."/>
        </authorList>
    </citation>
    <scope>NUCLEOTIDE SEQUENCE</scope>
    <source>
        <strain evidence="1">CL551</strain>
    </source>
</reference>
<dbReference type="Proteomes" id="UP000789342">
    <property type="component" value="Unassembled WGS sequence"/>
</dbReference>
<accession>A0A9N8Z8Z6</accession>
<name>A0A9N8Z8Z6_9GLOM</name>
<evidence type="ECO:0000313" key="1">
    <source>
        <dbReference type="EMBL" id="CAG8473799.1"/>
    </source>
</evidence>
<proteinExistence type="predicted"/>
<keyword evidence="2" id="KW-1185">Reference proteome</keyword>
<protein>
    <submittedName>
        <fullName evidence="1">6515_t:CDS:1</fullName>
    </submittedName>
</protein>
<dbReference type="AlphaFoldDB" id="A0A9N8Z8Z6"/>
<sequence length="125" mass="14135">MTPFRVTFFEDSFFHQGLVTPLQIGQKNILRPLNASAVELWVAGPWRKLSNLVVAGYRNRRGSCLFMTGSRWQLEKTSKFEKLDTNTSRIGRSTNIIEHSDIGSTLVKVRIEHGETLAEPSGNMI</sequence>
<evidence type="ECO:0000313" key="2">
    <source>
        <dbReference type="Proteomes" id="UP000789342"/>
    </source>
</evidence>
<dbReference type="EMBL" id="CAJVPV010000784">
    <property type="protein sequence ID" value="CAG8473799.1"/>
    <property type="molecule type" value="Genomic_DNA"/>
</dbReference>
<organism evidence="1 2">
    <name type="scientific">Acaulospora morrowiae</name>
    <dbReference type="NCBI Taxonomy" id="94023"/>
    <lineage>
        <taxon>Eukaryota</taxon>
        <taxon>Fungi</taxon>
        <taxon>Fungi incertae sedis</taxon>
        <taxon>Mucoromycota</taxon>
        <taxon>Glomeromycotina</taxon>
        <taxon>Glomeromycetes</taxon>
        <taxon>Diversisporales</taxon>
        <taxon>Acaulosporaceae</taxon>
        <taxon>Acaulospora</taxon>
    </lineage>
</organism>